<evidence type="ECO:0000313" key="2">
    <source>
        <dbReference type="Proteomes" id="UP000011724"/>
    </source>
</evidence>
<dbReference type="AntiFam" id="ANF00128">
    <property type="entry name" value="Shadow ORF (ftsA)"/>
</dbReference>
<dbReference type="HOGENOM" id="CLU_1641056_0_0_7"/>
<dbReference type="EMBL" id="FO203427">
    <property type="protein sequence ID" value="CCH48839.1"/>
    <property type="molecule type" value="Genomic_DNA"/>
</dbReference>
<organism evidence="1 2">
    <name type="scientific">Pseudodesulfovibrio piezophilus (strain DSM 21447 / JCM 15486 / C1TLV30)</name>
    <name type="common">Desulfovibrio piezophilus</name>
    <dbReference type="NCBI Taxonomy" id="1322246"/>
    <lineage>
        <taxon>Bacteria</taxon>
        <taxon>Pseudomonadati</taxon>
        <taxon>Thermodesulfobacteriota</taxon>
        <taxon>Desulfovibrionia</taxon>
        <taxon>Desulfovibrionales</taxon>
        <taxon>Desulfovibrionaceae</taxon>
    </lineage>
</organism>
<reference evidence="2" key="2">
    <citation type="journal article" date="2013" name="Stand. Genomic Sci.">
        <title>Complete genome sequence of Desulfocapsa sulfexigens, a marine deltaproteobacterium specialized in disproportionating inorganic sulfur compounds.</title>
        <authorList>
            <person name="Finster K.W."/>
            <person name="Kjeldsen K.U."/>
            <person name="Kube M."/>
            <person name="Reinhardt R."/>
            <person name="Mussmann M."/>
            <person name="Amann R."/>
            <person name="Schreiber L."/>
        </authorList>
    </citation>
    <scope>NUCLEOTIDE SEQUENCE [LARGE SCALE GENOMIC DNA]</scope>
    <source>
        <strain evidence="2">DSM 10523 / SB164P1</strain>
    </source>
</reference>
<protein>
    <submittedName>
        <fullName evidence="1">Uncharacterized protein</fullName>
    </submittedName>
</protein>
<dbReference type="AlphaFoldDB" id="M1WQ95"/>
<dbReference type="Proteomes" id="UP000011724">
    <property type="component" value="Chromosome"/>
</dbReference>
<evidence type="ECO:0000313" key="1">
    <source>
        <dbReference type="EMBL" id="CCH48839.1"/>
    </source>
</evidence>
<sequence length="161" mass="17129">MNLHFKPNSGHTQRIGDSALIIHDEFLGQGVENLPVHRDGDGFGSLDNPVHIKLRDFTAFDRDDAMRIEALNVTPGDTGVDGADIASCHQLGVFEGFLDALDCLLDIHDNAASQSGGGGSADADDVDTVITGFAYHCAYFGGAYVKAHDEIVSGHNISSFL</sequence>
<gene>
    <name evidence="1" type="ordered locus">BN4_11604</name>
</gene>
<proteinExistence type="predicted"/>
<name>M1WQ95_PSEP2</name>
<dbReference type="KEGG" id="dpi:BN4_11604"/>
<reference evidence="1 2" key="1">
    <citation type="journal article" date="2013" name="PLoS ONE">
        <title>The first genomic and proteomic characterization of a deep-sea sulfate reducer: insights into the piezophilic lifestyle of Desulfovibrio piezophilus.</title>
        <authorList>
            <person name="Pradel N."/>
            <person name="Ji B."/>
            <person name="Gimenez G."/>
            <person name="Talla E."/>
            <person name="Lenoble P."/>
            <person name="Garel M."/>
            <person name="Tamburini C."/>
            <person name="Fourquet P."/>
            <person name="Lebrun R."/>
            <person name="Bertin P."/>
            <person name="Denis Y."/>
            <person name="Pophillat M."/>
            <person name="Barbe V."/>
            <person name="Ollivier B."/>
            <person name="Dolla A."/>
        </authorList>
    </citation>
    <scope>NUCLEOTIDE SEQUENCE [LARGE SCALE GENOMIC DNA]</scope>
    <source>
        <strain evidence="2">DSM 10523 / SB164P1</strain>
    </source>
</reference>
<accession>M1WQ95</accession>
<keyword evidence="2" id="KW-1185">Reference proteome</keyword>